<protein>
    <submittedName>
        <fullName evidence="1">MGMT family protein</fullName>
    </submittedName>
</protein>
<evidence type="ECO:0000313" key="2">
    <source>
        <dbReference type="Proteomes" id="UP000826212"/>
    </source>
</evidence>
<organism evidence="1 2">
    <name type="scientific">Halosquirtibacter laminarini</name>
    <dbReference type="NCBI Taxonomy" id="3374600"/>
    <lineage>
        <taxon>Bacteria</taxon>
        <taxon>Pseudomonadati</taxon>
        <taxon>Bacteroidota</taxon>
        <taxon>Bacteroidia</taxon>
        <taxon>Marinilabiliales</taxon>
        <taxon>Prolixibacteraceae</taxon>
        <taxon>Halosquirtibacter</taxon>
    </lineage>
</organism>
<gene>
    <name evidence="1" type="ORF">K4L44_16735</name>
</gene>
<keyword evidence="2" id="KW-1185">Reference proteome</keyword>
<accession>A0AC61NMY0</accession>
<dbReference type="Proteomes" id="UP000826212">
    <property type="component" value="Chromosome"/>
</dbReference>
<sequence length="118" mass="13702">MTFNERVYYVVRLIPQGRVTTYGMIAKFIGSPKASRMVGWAMNRSHEQETYIPAHRVVNRNGLLTGQAHFNGETMASRLQNEGIEIKDNQILHLDKIRWDPFKEIKEVPKSFLIDIEL</sequence>
<reference evidence="1" key="1">
    <citation type="submission" date="2021-08" db="EMBL/GenBank/DDBJ databases">
        <title>Novel anaerobic bacterium isolated from sea squirt in East Sea, Republic of Korea.</title>
        <authorList>
            <person name="Nguyen T.H."/>
            <person name="Li Z."/>
            <person name="Lee Y.-J."/>
            <person name="Ko J."/>
            <person name="Kim S.-G."/>
        </authorList>
    </citation>
    <scope>NUCLEOTIDE SEQUENCE</scope>
    <source>
        <strain evidence="1">KCTC 25031</strain>
    </source>
</reference>
<proteinExistence type="predicted"/>
<evidence type="ECO:0000313" key="1">
    <source>
        <dbReference type="EMBL" id="QZE14147.1"/>
    </source>
</evidence>
<dbReference type="EMBL" id="CP081303">
    <property type="protein sequence ID" value="QZE14147.1"/>
    <property type="molecule type" value="Genomic_DNA"/>
</dbReference>
<name>A0AC61NMY0_9BACT</name>